<accession>A0A843X5I2</accession>
<protein>
    <submittedName>
        <fullName evidence="1">Uncharacterized protein</fullName>
    </submittedName>
</protein>
<comment type="caution">
    <text evidence="1">The sequence shown here is derived from an EMBL/GenBank/DDBJ whole genome shotgun (WGS) entry which is preliminary data.</text>
</comment>
<reference evidence="1" key="1">
    <citation type="submission" date="2017-07" db="EMBL/GenBank/DDBJ databases">
        <title>Taro Niue Genome Assembly and Annotation.</title>
        <authorList>
            <person name="Atibalentja N."/>
            <person name="Keating K."/>
            <person name="Fields C.J."/>
        </authorList>
    </citation>
    <scope>NUCLEOTIDE SEQUENCE</scope>
    <source>
        <strain evidence="1">Niue_2</strain>
        <tissue evidence="1">Leaf</tissue>
    </source>
</reference>
<proteinExistence type="predicted"/>
<dbReference type="AlphaFoldDB" id="A0A843X5I2"/>
<dbReference type="Proteomes" id="UP000652761">
    <property type="component" value="Unassembled WGS sequence"/>
</dbReference>
<sequence>MHEGDDIGRHNLIFHRYAQEYDDYACFSNKLNRGIEQMTYQIKYRIAYAMDRYFQDRIISKEIGHIRTDIMYSHGQTYLIKSYHIISNQTYHIKQRHILINLAYRISAMTSTTSPYSRG</sequence>
<organism evidence="1 2">
    <name type="scientific">Colocasia esculenta</name>
    <name type="common">Wild taro</name>
    <name type="synonym">Arum esculentum</name>
    <dbReference type="NCBI Taxonomy" id="4460"/>
    <lineage>
        <taxon>Eukaryota</taxon>
        <taxon>Viridiplantae</taxon>
        <taxon>Streptophyta</taxon>
        <taxon>Embryophyta</taxon>
        <taxon>Tracheophyta</taxon>
        <taxon>Spermatophyta</taxon>
        <taxon>Magnoliopsida</taxon>
        <taxon>Liliopsida</taxon>
        <taxon>Araceae</taxon>
        <taxon>Aroideae</taxon>
        <taxon>Colocasieae</taxon>
        <taxon>Colocasia</taxon>
    </lineage>
</organism>
<name>A0A843X5I2_COLES</name>
<dbReference type="EMBL" id="NMUH01006144">
    <property type="protein sequence ID" value="MQM14571.1"/>
    <property type="molecule type" value="Genomic_DNA"/>
</dbReference>
<evidence type="ECO:0000313" key="2">
    <source>
        <dbReference type="Proteomes" id="UP000652761"/>
    </source>
</evidence>
<evidence type="ECO:0000313" key="1">
    <source>
        <dbReference type="EMBL" id="MQM14571.1"/>
    </source>
</evidence>
<keyword evidence="2" id="KW-1185">Reference proteome</keyword>
<gene>
    <name evidence="1" type="ORF">Taro_047503</name>
</gene>